<dbReference type="EMBL" id="JACVVK020000006">
    <property type="protein sequence ID" value="KAK7506672.1"/>
    <property type="molecule type" value="Genomic_DNA"/>
</dbReference>
<evidence type="ECO:0000313" key="2">
    <source>
        <dbReference type="Proteomes" id="UP001519460"/>
    </source>
</evidence>
<reference evidence="1 2" key="1">
    <citation type="journal article" date="2023" name="Sci. Data">
        <title>Genome assembly of the Korean intertidal mud-creeper Batillaria attramentaria.</title>
        <authorList>
            <person name="Patra A.K."/>
            <person name="Ho P.T."/>
            <person name="Jun S."/>
            <person name="Lee S.J."/>
            <person name="Kim Y."/>
            <person name="Won Y.J."/>
        </authorList>
    </citation>
    <scope>NUCLEOTIDE SEQUENCE [LARGE SCALE GENOMIC DNA]</scope>
    <source>
        <strain evidence="1">Wonlab-2016</strain>
    </source>
</reference>
<evidence type="ECO:0000313" key="1">
    <source>
        <dbReference type="EMBL" id="KAK7506672.1"/>
    </source>
</evidence>
<proteinExistence type="predicted"/>
<protein>
    <submittedName>
        <fullName evidence="1">Uncharacterized protein</fullName>
    </submittedName>
</protein>
<name>A0ABD0M4Y6_9CAEN</name>
<sequence length="82" mass="9200">MPTSRCSILYAERRDVHEFEAVNSVHMSNVLVGMPFKLTQFSVCNVIIVMPTKLKQSALSLKVDLRCCPRKASPSSSLRGCW</sequence>
<dbReference type="Proteomes" id="UP001519460">
    <property type="component" value="Unassembled WGS sequence"/>
</dbReference>
<gene>
    <name evidence="1" type="ORF">BaRGS_00002147</name>
</gene>
<keyword evidence="2" id="KW-1185">Reference proteome</keyword>
<accession>A0ABD0M4Y6</accession>
<comment type="caution">
    <text evidence="1">The sequence shown here is derived from an EMBL/GenBank/DDBJ whole genome shotgun (WGS) entry which is preliminary data.</text>
</comment>
<dbReference type="AlphaFoldDB" id="A0ABD0M4Y6"/>
<organism evidence="1 2">
    <name type="scientific">Batillaria attramentaria</name>
    <dbReference type="NCBI Taxonomy" id="370345"/>
    <lineage>
        <taxon>Eukaryota</taxon>
        <taxon>Metazoa</taxon>
        <taxon>Spiralia</taxon>
        <taxon>Lophotrochozoa</taxon>
        <taxon>Mollusca</taxon>
        <taxon>Gastropoda</taxon>
        <taxon>Caenogastropoda</taxon>
        <taxon>Sorbeoconcha</taxon>
        <taxon>Cerithioidea</taxon>
        <taxon>Batillariidae</taxon>
        <taxon>Batillaria</taxon>
    </lineage>
</organism>